<dbReference type="CDD" id="cd13537">
    <property type="entry name" value="PBP2_YvgL_like"/>
    <property type="match status" value="1"/>
</dbReference>
<evidence type="ECO:0000313" key="7">
    <source>
        <dbReference type="Proteomes" id="UP000500857"/>
    </source>
</evidence>
<dbReference type="SUPFAM" id="SSF53850">
    <property type="entry name" value="Periplasmic binding protein-like II"/>
    <property type="match status" value="1"/>
</dbReference>
<feature type="binding site" evidence="5">
    <location>
        <position position="183"/>
    </location>
    <ligand>
        <name>molybdate</name>
        <dbReference type="ChEBI" id="CHEBI:36264"/>
    </ligand>
</feature>
<dbReference type="Gene3D" id="3.40.190.10">
    <property type="entry name" value="Periplasmic binding protein-like II"/>
    <property type="match status" value="2"/>
</dbReference>
<keyword evidence="2 5" id="KW-0500">Molybdenum</keyword>
<dbReference type="InterPro" id="IPR050682">
    <property type="entry name" value="ModA/WtpA"/>
</dbReference>
<name>A0A6H1TTX2_9CYAN</name>
<dbReference type="GO" id="GO:0046872">
    <property type="term" value="F:metal ion binding"/>
    <property type="evidence" value="ECO:0007669"/>
    <property type="project" value="UniProtKB-KW"/>
</dbReference>
<reference evidence="6 7" key="1">
    <citation type="submission" date="2020-04" db="EMBL/GenBank/DDBJ databases">
        <authorList>
            <person name="Basu S."/>
            <person name="Maruthanayagam V."/>
            <person name="Chakraborty S."/>
            <person name="Pramanik A."/>
            <person name="Mukherjee J."/>
            <person name="Brink B."/>
        </authorList>
    </citation>
    <scope>NUCLEOTIDE SEQUENCE [LARGE SCALE GENOMIC DNA]</scope>
    <source>
        <strain evidence="6 7">AP17</strain>
    </source>
</reference>
<dbReference type="GO" id="GO:0015689">
    <property type="term" value="P:molybdate ion transport"/>
    <property type="evidence" value="ECO:0007669"/>
    <property type="project" value="InterPro"/>
</dbReference>
<evidence type="ECO:0000256" key="1">
    <source>
        <dbReference type="ARBA" id="ARBA00009175"/>
    </source>
</evidence>
<gene>
    <name evidence="6" type="primary">modA</name>
    <name evidence="6" type="ORF">HCG48_05225</name>
</gene>
<feature type="binding site" evidence="5">
    <location>
        <position position="201"/>
    </location>
    <ligand>
        <name>molybdate</name>
        <dbReference type="ChEBI" id="CHEBI:36264"/>
    </ligand>
</feature>
<dbReference type="NCBIfam" id="TIGR01256">
    <property type="entry name" value="modA"/>
    <property type="match status" value="1"/>
</dbReference>
<dbReference type="RefSeq" id="WP_168568199.1">
    <property type="nucleotide sequence ID" value="NZ_CP051167.1"/>
</dbReference>
<dbReference type="KEGG" id="oxy:HCG48_05225"/>
<evidence type="ECO:0000256" key="4">
    <source>
        <dbReference type="ARBA" id="ARBA00022729"/>
    </source>
</evidence>
<keyword evidence="7" id="KW-1185">Reference proteome</keyword>
<dbReference type="PIRSF" id="PIRSF004846">
    <property type="entry name" value="ModA"/>
    <property type="match status" value="1"/>
</dbReference>
<organism evidence="6 7">
    <name type="scientific">Oxynema aestuarii AP17</name>
    <dbReference type="NCBI Taxonomy" id="2064643"/>
    <lineage>
        <taxon>Bacteria</taxon>
        <taxon>Bacillati</taxon>
        <taxon>Cyanobacteriota</taxon>
        <taxon>Cyanophyceae</taxon>
        <taxon>Oscillatoriophycideae</taxon>
        <taxon>Oscillatoriales</taxon>
        <taxon>Oscillatoriaceae</taxon>
        <taxon>Oxynema</taxon>
        <taxon>Oxynema aestuarii</taxon>
    </lineage>
</organism>
<evidence type="ECO:0000256" key="2">
    <source>
        <dbReference type="ARBA" id="ARBA00022505"/>
    </source>
</evidence>
<dbReference type="PANTHER" id="PTHR30632">
    <property type="entry name" value="MOLYBDATE-BINDING PERIPLASMIC PROTEIN"/>
    <property type="match status" value="1"/>
</dbReference>
<dbReference type="InterPro" id="IPR041879">
    <property type="entry name" value="YvgL-like_PBP2"/>
</dbReference>
<accession>A0A6H1TTX2</accession>
<proteinExistence type="inferred from homology"/>
<dbReference type="GO" id="GO:1901359">
    <property type="term" value="F:tungstate binding"/>
    <property type="evidence" value="ECO:0007669"/>
    <property type="project" value="UniProtKB-ARBA"/>
</dbReference>
<evidence type="ECO:0000313" key="6">
    <source>
        <dbReference type="EMBL" id="QIZ70042.1"/>
    </source>
</evidence>
<dbReference type="Pfam" id="PF13531">
    <property type="entry name" value="SBP_bac_11"/>
    <property type="match status" value="1"/>
</dbReference>
<sequence>MNPQHKILALATLAIAAISAVLFQKINSSSSFQQGNHKEITVSAAISLTDAMQDIQAAYTAIAPDTTLTYNFAASGTLQRQIEQGAPVDVFLSAGVKQMDALDDRGLLVRGTRRDLLQNRIVAIAPSGTEAIADFRDLQKPEIKRIAIGEPETVPAGQYARELLLNLDIFEQIKPKIIFARNVRQVLTLVETGNVEAGIVYQTDALHSPRVEVEAIAPEGLHSRIIYPVAAIENRPNLETARGFVDFLESDRAREIFKTYGFIPLTKSENRSEDSTNF</sequence>
<dbReference type="Proteomes" id="UP000500857">
    <property type="component" value="Chromosome"/>
</dbReference>
<feature type="binding site" evidence="5">
    <location>
        <position position="156"/>
    </location>
    <ligand>
        <name>molybdate</name>
        <dbReference type="ChEBI" id="CHEBI:36264"/>
    </ligand>
</feature>
<dbReference type="PANTHER" id="PTHR30632:SF0">
    <property type="entry name" value="SULFATE-BINDING PROTEIN"/>
    <property type="match status" value="1"/>
</dbReference>
<evidence type="ECO:0000256" key="5">
    <source>
        <dbReference type="PIRSR" id="PIRSR004846-1"/>
    </source>
</evidence>
<keyword evidence="4" id="KW-0732">Signal</keyword>
<protein>
    <submittedName>
        <fullName evidence="6">Molybdate ABC transporter substrate-binding protein</fullName>
    </submittedName>
</protein>
<evidence type="ECO:0000256" key="3">
    <source>
        <dbReference type="ARBA" id="ARBA00022723"/>
    </source>
</evidence>
<feature type="binding site" evidence="5">
    <location>
        <position position="47"/>
    </location>
    <ligand>
        <name>molybdate</name>
        <dbReference type="ChEBI" id="CHEBI:36264"/>
    </ligand>
</feature>
<dbReference type="InterPro" id="IPR005950">
    <property type="entry name" value="ModA"/>
</dbReference>
<comment type="similarity">
    <text evidence="1">Belongs to the bacterial solute-binding protein ModA family.</text>
</comment>
<dbReference type="GO" id="GO:0030973">
    <property type="term" value="F:molybdate ion binding"/>
    <property type="evidence" value="ECO:0007669"/>
    <property type="project" value="TreeGrafter"/>
</dbReference>
<feature type="binding site" evidence="5">
    <location>
        <position position="75"/>
    </location>
    <ligand>
        <name>molybdate</name>
        <dbReference type="ChEBI" id="CHEBI:36264"/>
    </ligand>
</feature>
<keyword evidence="3 5" id="KW-0479">Metal-binding</keyword>
<dbReference type="AlphaFoldDB" id="A0A6H1TTX2"/>
<dbReference type="FunFam" id="3.40.190.10:FF:000035">
    <property type="entry name" value="Molybdate ABC transporter substrate-binding protein"/>
    <property type="match status" value="1"/>
</dbReference>
<dbReference type="EMBL" id="CP051167">
    <property type="protein sequence ID" value="QIZ70042.1"/>
    <property type="molecule type" value="Genomic_DNA"/>
</dbReference>